<evidence type="ECO:0000313" key="2">
    <source>
        <dbReference type="EMBL" id="ACU86620.1"/>
    </source>
</evidence>
<keyword evidence="3" id="KW-1185">Reference proteome</keyword>
<dbReference type="KEGG" id="bfa:Bfae_28550"/>
<dbReference type="STRING" id="446465.Bfae_28550"/>
<accession>C7MHV3</accession>
<gene>
    <name evidence="2" type="ordered locus">Bfae_28550</name>
</gene>
<organism evidence="2 3">
    <name type="scientific">Brachybacterium faecium (strain ATCC 43885 / DSM 4810 / JCM 11609 / LMG 19847 / NBRC 14762 / NCIMB 9860 / 6-10)</name>
    <dbReference type="NCBI Taxonomy" id="446465"/>
    <lineage>
        <taxon>Bacteria</taxon>
        <taxon>Bacillati</taxon>
        <taxon>Actinomycetota</taxon>
        <taxon>Actinomycetes</taxon>
        <taxon>Micrococcales</taxon>
        <taxon>Dermabacteraceae</taxon>
        <taxon>Brachybacterium</taxon>
    </lineage>
</organism>
<feature type="transmembrane region" description="Helical" evidence="1">
    <location>
        <begin position="110"/>
        <end position="128"/>
    </location>
</feature>
<dbReference type="PATRIC" id="fig|446465.5.peg.2816"/>
<keyword evidence="1" id="KW-1133">Transmembrane helix</keyword>
<proteinExistence type="predicted"/>
<evidence type="ECO:0000313" key="3">
    <source>
        <dbReference type="Proteomes" id="UP000001919"/>
    </source>
</evidence>
<sequence>MTTDELRPSLAARPTVRSERAADRAMRRLLGVRAPDPTSARGAHRAFRVSVVVSAVRCLVTYIAIPVLLPLLSLAGWVAAPVGIVLCVIAGISGVLSVRRFWRADHRHRWTYTAFIAVVFAVLTLSVLTELGRLGVLP</sequence>
<protein>
    <submittedName>
        <fullName evidence="2">Uncharacterized protein</fullName>
    </submittedName>
</protein>
<keyword evidence="1" id="KW-0812">Transmembrane</keyword>
<name>C7MHV3_BRAFD</name>
<keyword evidence="1" id="KW-0472">Membrane</keyword>
<reference evidence="2 3" key="1">
    <citation type="journal article" date="2009" name="Stand. Genomic Sci.">
        <title>Complete genome sequence of Brachybacterium faecium type strain (Schefferle 6-10).</title>
        <authorList>
            <person name="Lapidus A."/>
            <person name="Pukall R."/>
            <person name="Labuttii K."/>
            <person name="Copeland A."/>
            <person name="Del Rio T.G."/>
            <person name="Nolan M."/>
            <person name="Chen F."/>
            <person name="Lucas S."/>
            <person name="Tice H."/>
            <person name="Cheng J.F."/>
            <person name="Bruce D."/>
            <person name="Goodwin L."/>
            <person name="Pitluck S."/>
            <person name="Rohde M."/>
            <person name="Goker M."/>
            <person name="Pati A."/>
            <person name="Ivanova N."/>
            <person name="Mavrommatis K."/>
            <person name="Chen A."/>
            <person name="Palaniappan K."/>
            <person name="D'haeseleer P."/>
            <person name="Chain P."/>
            <person name="Bristow J."/>
            <person name="Eisen J.A."/>
            <person name="Markowitz V."/>
            <person name="Hugenholtz P."/>
            <person name="Kyrpides N.C."/>
            <person name="Klenk H.P."/>
        </authorList>
    </citation>
    <scope>NUCLEOTIDE SEQUENCE [LARGE SCALE GENOMIC DNA]</scope>
    <source>
        <strain evidence="3">ATCC 43885 / DSM 4810 / JCM 11609 / LMG 19847 / NBRC 14762 / NCIMB 9860 / 6-10</strain>
    </source>
</reference>
<dbReference type="EMBL" id="CP001643">
    <property type="protein sequence ID" value="ACU86620.1"/>
    <property type="molecule type" value="Genomic_DNA"/>
</dbReference>
<dbReference type="HOGENOM" id="CLU_134274_0_0_11"/>
<dbReference type="OrthoDB" id="4408835at2"/>
<dbReference type="AlphaFoldDB" id="C7MHV3"/>
<dbReference type="Proteomes" id="UP000001919">
    <property type="component" value="Chromosome"/>
</dbReference>
<dbReference type="eggNOG" id="ENOG5033A12">
    <property type="taxonomic scope" value="Bacteria"/>
</dbReference>
<evidence type="ECO:0000256" key="1">
    <source>
        <dbReference type="SAM" id="Phobius"/>
    </source>
</evidence>
<feature type="transmembrane region" description="Helical" evidence="1">
    <location>
        <begin position="75"/>
        <end position="98"/>
    </location>
</feature>
<feature type="transmembrane region" description="Helical" evidence="1">
    <location>
        <begin position="49"/>
        <end position="69"/>
    </location>
</feature>